<dbReference type="AlphaFoldDB" id="A0AAW0Q6E0"/>
<protein>
    <submittedName>
        <fullName evidence="2">Uncharacterized protein</fullName>
    </submittedName>
</protein>
<organism evidence="2 3">
    <name type="scientific">Mugilogobius chulae</name>
    <name type="common">yellowstripe goby</name>
    <dbReference type="NCBI Taxonomy" id="88201"/>
    <lineage>
        <taxon>Eukaryota</taxon>
        <taxon>Metazoa</taxon>
        <taxon>Chordata</taxon>
        <taxon>Craniata</taxon>
        <taxon>Vertebrata</taxon>
        <taxon>Euteleostomi</taxon>
        <taxon>Actinopterygii</taxon>
        <taxon>Neopterygii</taxon>
        <taxon>Teleostei</taxon>
        <taxon>Neoteleostei</taxon>
        <taxon>Acanthomorphata</taxon>
        <taxon>Gobiaria</taxon>
        <taxon>Gobiiformes</taxon>
        <taxon>Gobioidei</taxon>
        <taxon>Gobiidae</taxon>
        <taxon>Gobionellinae</taxon>
        <taxon>Mugilogobius</taxon>
    </lineage>
</organism>
<comment type="caution">
    <text evidence="2">The sequence shown here is derived from an EMBL/GenBank/DDBJ whole genome shotgun (WGS) entry which is preliminary data.</text>
</comment>
<name>A0AAW0Q6E0_9GOBI</name>
<proteinExistence type="predicted"/>
<feature type="region of interest" description="Disordered" evidence="1">
    <location>
        <begin position="116"/>
        <end position="135"/>
    </location>
</feature>
<evidence type="ECO:0000256" key="1">
    <source>
        <dbReference type="SAM" id="MobiDB-lite"/>
    </source>
</evidence>
<reference evidence="3" key="1">
    <citation type="submission" date="2024-04" db="EMBL/GenBank/DDBJ databases">
        <title>Salinicola lusitanus LLJ914,a marine bacterium isolated from the Okinawa Trough.</title>
        <authorList>
            <person name="Li J."/>
        </authorList>
    </citation>
    <scope>NUCLEOTIDE SEQUENCE [LARGE SCALE GENOMIC DNA]</scope>
</reference>
<dbReference type="EMBL" id="JBBPFD010000002">
    <property type="protein sequence ID" value="KAK7940087.1"/>
    <property type="molecule type" value="Genomic_DNA"/>
</dbReference>
<keyword evidence="3" id="KW-1185">Reference proteome</keyword>
<evidence type="ECO:0000313" key="2">
    <source>
        <dbReference type="EMBL" id="KAK7940087.1"/>
    </source>
</evidence>
<dbReference type="Proteomes" id="UP001460270">
    <property type="component" value="Unassembled WGS sequence"/>
</dbReference>
<gene>
    <name evidence="2" type="ORF">WMY93_003413</name>
</gene>
<evidence type="ECO:0000313" key="3">
    <source>
        <dbReference type="Proteomes" id="UP001460270"/>
    </source>
</evidence>
<accession>A0AAW0Q6E0</accession>
<sequence>MRSCSNLTSPPTLIKYRRQLLHALGDSLTTVPPGGINGTERRWQHIKLSRIDSRDIEHDDPKPFLDLLSTIHQRKRIQNLLATDELQPGSPSAYTAIHRESTQHDSNTMRVSVITYTPAGGHTPSMHTELSKRKR</sequence>